<organism evidence="1">
    <name type="scientific">marine sediment metagenome</name>
    <dbReference type="NCBI Taxonomy" id="412755"/>
    <lineage>
        <taxon>unclassified sequences</taxon>
        <taxon>metagenomes</taxon>
        <taxon>ecological metagenomes</taxon>
    </lineage>
</organism>
<sequence length="271" mass="30408">DENSTDFKKKLRFSSRERDTLLVAGESVIHGFFDDNTRNYDGDLAALVEKGKIRNPHTWISAPGEVTSLKRGKLGEKDVYVVRFRDEVGEELEARLVDPYLWGSYELVGFDESEENNGRRFIFRDLEKKLNYDLVLNKNGRIECPYIDEGGVEVLPNGDKIVEMIVSGAGITEDAGVSLFSRVYSRSNSNISAINLGYGPVAYNFQRLYFEFNTDMVPDAATIEEVSMDIFVDSTGISVDTCSIHQMSVNPSQLGYEAQNNHTIWEDAGDG</sequence>
<reference evidence="1" key="1">
    <citation type="journal article" date="2014" name="Front. Microbiol.">
        <title>High frequency of phylogenetically diverse reductive dehalogenase-homologous genes in deep subseafloor sedimentary metagenomes.</title>
        <authorList>
            <person name="Kawai M."/>
            <person name="Futagami T."/>
            <person name="Toyoda A."/>
            <person name="Takaki Y."/>
            <person name="Nishi S."/>
            <person name="Hori S."/>
            <person name="Arai W."/>
            <person name="Tsubouchi T."/>
            <person name="Morono Y."/>
            <person name="Uchiyama I."/>
            <person name="Ito T."/>
            <person name="Fujiyama A."/>
            <person name="Inagaki F."/>
            <person name="Takami H."/>
        </authorList>
    </citation>
    <scope>NUCLEOTIDE SEQUENCE</scope>
    <source>
        <strain evidence="1">Expedition CK06-06</strain>
    </source>
</reference>
<name>X0W9Z5_9ZZZZ</name>
<comment type="caution">
    <text evidence="1">The sequence shown here is derived from an EMBL/GenBank/DDBJ whole genome shotgun (WGS) entry which is preliminary data.</text>
</comment>
<dbReference type="AlphaFoldDB" id="X0W9Z5"/>
<protein>
    <submittedName>
        <fullName evidence="1">Uncharacterized protein</fullName>
    </submittedName>
</protein>
<proteinExistence type="predicted"/>
<feature type="non-terminal residue" evidence="1">
    <location>
        <position position="271"/>
    </location>
</feature>
<feature type="non-terminal residue" evidence="1">
    <location>
        <position position="1"/>
    </location>
</feature>
<evidence type="ECO:0000313" key="1">
    <source>
        <dbReference type="EMBL" id="GAG09461.1"/>
    </source>
</evidence>
<gene>
    <name evidence="1" type="ORF">S01H1_35153</name>
</gene>
<dbReference type="EMBL" id="BARS01021948">
    <property type="protein sequence ID" value="GAG09461.1"/>
    <property type="molecule type" value="Genomic_DNA"/>
</dbReference>
<accession>X0W9Z5</accession>